<feature type="binding site" evidence="11">
    <location>
        <position position="307"/>
    </location>
    <ligand>
        <name>Mg(2+)</name>
        <dbReference type="ChEBI" id="CHEBI:18420"/>
    </ligand>
</feature>
<dbReference type="RefSeq" id="WP_013932129.1">
    <property type="nucleotide sequence ID" value="NC_015707.1"/>
</dbReference>
<reference evidence="13 14" key="1">
    <citation type="submission" date="2010-11" db="EMBL/GenBank/DDBJ databases">
        <title>The complete genome of Thermotoga thermarum DSM 5069.</title>
        <authorList>
            <consortium name="US DOE Joint Genome Institute (JGI-PGF)"/>
            <person name="Lucas S."/>
            <person name="Copeland A."/>
            <person name="Lapidus A."/>
            <person name="Bruce D."/>
            <person name="Goodwin L."/>
            <person name="Pitluck S."/>
            <person name="Kyrpides N."/>
            <person name="Mavromatis K."/>
            <person name="Ivanova N."/>
            <person name="Zeytun A."/>
            <person name="Brettin T."/>
            <person name="Detter J.C."/>
            <person name="Tapia R."/>
            <person name="Han C."/>
            <person name="Land M."/>
            <person name="Hauser L."/>
            <person name="Markowitz V."/>
            <person name="Cheng J.-F."/>
            <person name="Hugenholtz P."/>
            <person name="Woyke T."/>
            <person name="Wu D."/>
            <person name="Spring S."/>
            <person name="Schroeder M."/>
            <person name="Brambilla E."/>
            <person name="Klenk H.-P."/>
            <person name="Eisen J.A."/>
        </authorList>
    </citation>
    <scope>NUCLEOTIDE SEQUENCE [LARGE SCALE GENOMIC DNA]</scope>
    <source>
        <strain evidence="13 14">DSM 5069</strain>
    </source>
</reference>
<dbReference type="Pfam" id="PF02424">
    <property type="entry name" value="ApbE"/>
    <property type="match status" value="1"/>
</dbReference>
<dbReference type="KEGG" id="tta:Theth_0823"/>
<name>F7YY86_9THEM</name>
<evidence type="ECO:0000256" key="3">
    <source>
        <dbReference type="ARBA" id="ARBA00022630"/>
    </source>
</evidence>
<evidence type="ECO:0000256" key="1">
    <source>
        <dbReference type="ARBA" id="ARBA00011955"/>
    </source>
</evidence>
<organism evidence="13 14">
    <name type="scientific">Pseudothermotoga thermarum DSM 5069</name>
    <dbReference type="NCBI Taxonomy" id="688269"/>
    <lineage>
        <taxon>Bacteria</taxon>
        <taxon>Thermotogati</taxon>
        <taxon>Thermotogota</taxon>
        <taxon>Thermotogae</taxon>
        <taxon>Thermotogales</taxon>
        <taxon>Thermotogaceae</taxon>
        <taxon>Pseudothermotoga</taxon>
    </lineage>
</organism>
<feature type="transmembrane region" description="Helical" evidence="12">
    <location>
        <begin position="16"/>
        <end position="36"/>
    </location>
</feature>
<feature type="binding site" evidence="11">
    <location>
        <position position="303"/>
    </location>
    <ligand>
        <name>Mg(2+)</name>
        <dbReference type="ChEBI" id="CHEBI:18420"/>
    </ligand>
</feature>
<evidence type="ECO:0000256" key="12">
    <source>
        <dbReference type="SAM" id="Phobius"/>
    </source>
</evidence>
<dbReference type="EMBL" id="CP002351">
    <property type="protein sequence ID" value="AEH50907.1"/>
    <property type="molecule type" value="Genomic_DNA"/>
</dbReference>
<feature type="binding site" evidence="11">
    <location>
        <position position="190"/>
    </location>
    <ligand>
        <name>Mg(2+)</name>
        <dbReference type="ChEBI" id="CHEBI:18420"/>
    </ligand>
</feature>
<keyword evidence="12" id="KW-0472">Membrane</keyword>
<evidence type="ECO:0000256" key="10">
    <source>
        <dbReference type="PIRNR" id="PIRNR006268"/>
    </source>
</evidence>
<keyword evidence="5 10" id="KW-0479">Metal-binding</keyword>
<evidence type="ECO:0000256" key="7">
    <source>
        <dbReference type="ARBA" id="ARBA00022842"/>
    </source>
</evidence>
<dbReference type="GO" id="GO:0016740">
    <property type="term" value="F:transferase activity"/>
    <property type="evidence" value="ECO:0007669"/>
    <property type="project" value="UniProtKB-UniRule"/>
</dbReference>
<dbReference type="InterPro" id="IPR024932">
    <property type="entry name" value="ApbE"/>
</dbReference>
<evidence type="ECO:0000256" key="11">
    <source>
        <dbReference type="PIRSR" id="PIRSR006268-2"/>
    </source>
</evidence>
<dbReference type="GO" id="GO:0046872">
    <property type="term" value="F:metal ion binding"/>
    <property type="evidence" value="ECO:0007669"/>
    <property type="project" value="UniProtKB-UniRule"/>
</dbReference>
<dbReference type="PANTHER" id="PTHR30040:SF2">
    <property type="entry name" value="FAD:PROTEIN FMN TRANSFERASE"/>
    <property type="match status" value="1"/>
</dbReference>
<proteinExistence type="inferred from homology"/>
<protein>
    <recommendedName>
        <fullName evidence="2 10">FAD:protein FMN transferase</fullName>
        <ecNumber evidence="1 10">2.7.1.180</ecNumber>
    </recommendedName>
    <alternativeName>
        <fullName evidence="8 10">Flavin transferase</fullName>
    </alternativeName>
</protein>
<dbReference type="AlphaFoldDB" id="F7YY86"/>
<gene>
    <name evidence="13" type="ORF">Theth_0823</name>
</gene>
<keyword evidence="6 10" id="KW-0274">FAD</keyword>
<evidence type="ECO:0000256" key="5">
    <source>
        <dbReference type="ARBA" id="ARBA00022723"/>
    </source>
</evidence>
<dbReference type="EC" id="2.7.1.180" evidence="1 10"/>
<keyword evidence="12" id="KW-0812">Transmembrane</keyword>
<evidence type="ECO:0000256" key="9">
    <source>
        <dbReference type="ARBA" id="ARBA00048540"/>
    </source>
</evidence>
<comment type="catalytic activity">
    <reaction evidence="9 10">
        <text>L-threonyl-[protein] + FAD = FMN-L-threonyl-[protein] + AMP + H(+)</text>
        <dbReference type="Rhea" id="RHEA:36847"/>
        <dbReference type="Rhea" id="RHEA-COMP:11060"/>
        <dbReference type="Rhea" id="RHEA-COMP:11061"/>
        <dbReference type="ChEBI" id="CHEBI:15378"/>
        <dbReference type="ChEBI" id="CHEBI:30013"/>
        <dbReference type="ChEBI" id="CHEBI:57692"/>
        <dbReference type="ChEBI" id="CHEBI:74257"/>
        <dbReference type="ChEBI" id="CHEBI:456215"/>
        <dbReference type="EC" id="2.7.1.180"/>
    </reaction>
</comment>
<dbReference type="PANTHER" id="PTHR30040">
    <property type="entry name" value="THIAMINE BIOSYNTHESIS LIPOPROTEIN APBE"/>
    <property type="match status" value="1"/>
</dbReference>
<keyword evidence="13" id="KW-0449">Lipoprotein</keyword>
<dbReference type="eggNOG" id="COG1477">
    <property type="taxonomic scope" value="Bacteria"/>
</dbReference>
<keyword evidence="4 10" id="KW-0808">Transferase</keyword>
<dbReference type="SUPFAM" id="SSF143631">
    <property type="entry name" value="ApbE-like"/>
    <property type="match status" value="1"/>
</dbReference>
<dbReference type="InterPro" id="IPR003374">
    <property type="entry name" value="ApbE-like_sf"/>
</dbReference>
<sequence length="351" mass="39504" precursor="true">MPKKDSKDFIKINRTLFWIFLLGLTFAVAFLIRIFFNSQKTLYYELNGFTMGTYYRIVVASSKVESKQLAEIIFKELDRIYKKYNPKDPESVVWKINSSNDWVDLDEETFVIVDSALKFAELTNGAFDPALGTLISLWGFDRLDEKIPSKIPPDEAIKKALEQSGYKNVELDGRTRRIRLHNNVKLDLGGIVKGYALDRAYQIAKEIDPSCTGFIEVGGDIRILGPKFGSRPWVVGVRDPFSPSKAVTYFYMTSGAVATSGDYERYFVYENKKYHHIIDPKTGYPAQGVTSATVISEDAITADALSTAAFVSGADWEYVILEYPKIGGIVLLISHDGTVKKSSAIKAYEKR</sequence>
<dbReference type="HOGENOM" id="CLU_044403_1_2_0"/>
<keyword evidence="7 10" id="KW-0460">Magnesium</keyword>
<dbReference type="STRING" id="688269.Theth_0823"/>
<dbReference type="Proteomes" id="UP000006804">
    <property type="component" value="Chromosome"/>
</dbReference>
<evidence type="ECO:0000256" key="2">
    <source>
        <dbReference type="ARBA" id="ARBA00016337"/>
    </source>
</evidence>
<dbReference type="PATRIC" id="fig|688269.3.peg.847"/>
<evidence type="ECO:0000256" key="6">
    <source>
        <dbReference type="ARBA" id="ARBA00022827"/>
    </source>
</evidence>
<keyword evidence="14" id="KW-1185">Reference proteome</keyword>
<keyword evidence="12" id="KW-1133">Transmembrane helix</keyword>
<evidence type="ECO:0000256" key="4">
    <source>
        <dbReference type="ARBA" id="ARBA00022679"/>
    </source>
</evidence>
<accession>F7YY86</accession>
<evidence type="ECO:0000313" key="14">
    <source>
        <dbReference type="Proteomes" id="UP000006804"/>
    </source>
</evidence>
<dbReference type="OrthoDB" id="9778595at2"/>
<evidence type="ECO:0000256" key="8">
    <source>
        <dbReference type="ARBA" id="ARBA00031306"/>
    </source>
</evidence>
<comment type="cofactor">
    <cofactor evidence="11">
        <name>Mg(2+)</name>
        <dbReference type="ChEBI" id="CHEBI:18420"/>
    </cofactor>
    <cofactor evidence="11">
        <name>Mn(2+)</name>
        <dbReference type="ChEBI" id="CHEBI:29035"/>
    </cofactor>
    <text evidence="11">Magnesium. Can also use manganese.</text>
</comment>
<keyword evidence="3 10" id="KW-0285">Flavoprotein</keyword>
<dbReference type="PIRSF" id="PIRSF006268">
    <property type="entry name" value="ApbE"/>
    <property type="match status" value="1"/>
</dbReference>
<evidence type="ECO:0000313" key="13">
    <source>
        <dbReference type="EMBL" id="AEH50907.1"/>
    </source>
</evidence>
<dbReference type="Gene3D" id="3.10.520.10">
    <property type="entry name" value="ApbE-like domains"/>
    <property type="match status" value="1"/>
</dbReference>
<comment type="similarity">
    <text evidence="10">Belongs to the ApbE family.</text>
</comment>